<proteinExistence type="predicted"/>
<dbReference type="RefSeq" id="WP_252435946.1">
    <property type="nucleotide sequence ID" value="NZ_JAGSOV010000010.1"/>
</dbReference>
<keyword evidence="2" id="KW-1133">Transmembrane helix</keyword>
<comment type="caution">
    <text evidence="3">The sequence shown here is derived from an EMBL/GenBank/DDBJ whole genome shotgun (WGS) entry which is preliminary data.</text>
</comment>
<keyword evidence="2" id="KW-0812">Transmembrane</keyword>
<sequence>MRHDPARFRPRDLRAFEDGRRLREEAARRRRQRHRVRARRPGPGRGGARAAPVVHAAGLLALLAVVSAATAGPLTPGFGLIGILFALVVLNRVLAWRMLTASPAVQVPPLAPPAPPPDRAWLGAKQRFAQLRGAYAGYECDPMQVLRLPALADVTVPSTARFVDAFAEAQALDTDAFPGPGHAERFTTAVDGAERAWGAARDAAERIRLSTLSPGERACVERIIKLLTTARDSDSEPERLAAYTRARAELLKLDQTGVLHVPLPAQAALEEAARGQLPS</sequence>
<feature type="region of interest" description="Disordered" evidence="1">
    <location>
        <begin position="24"/>
        <end position="49"/>
    </location>
</feature>
<protein>
    <recommendedName>
        <fullName evidence="5">DUF2786 domain-containing protein</fullName>
    </recommendedName>
</protein>
<keyword evidence="4" id="KW-1185">Reference proteome</keyword>
<evidence type="ECO:0008006" key="5">
    <source>
        <dbReference type="Google" id="ProtNLM"/>
    </source>
</evidence>
<dbReference type="EMBL" id="JAGSOV010000010">
    <property type="protein sequence ID" value="MCO1654330.1"/>
    <property type="molecule type" value="Genomic_DNA"/>
</dbReference>
<evidence type="ECO:0000256" key="1">
    <source>
        <dbReference type="SAM" id="MobiDB-lite"/>
    </source>
</evidence>
<gene>
    <name evidence="3" type="ORF">KDL28_04610</name>
</gene>
<evidence type="ECO:0000256" key="2">
    <source>
        <dbReference type="SAM" id="Phobius"/>
    </source>
</evidence>
<feature type="transmembrane region" description="Helical" evidence="2">
    <location>
        <begin position="78"/>
        <end position="95"/>
    </location>
</feature>
<accession>A0ABT0ZUC4</accession>
<feature type="compositionally biased region" description="Basic residues" evidence="1">
    <location>
        <begin position="28"/>
        <end position="42"/>
    </location>
</feature>
<organism evidence="3 4">
    <name type="scientific">Pseudonocardia humida</name>
    <dbReference type="NCBI Taxonomy" id="2800819"/>
    <lineage>
        <taxon>Bacteria</taxon>
        <taxon>Bacillati</taxon>
        <taxon>Actinomycetota</taxon>
        <taxon>Actinomycetes</taxon>
        <taxon>Pseudonocardiales</taxon>
        <taxon>Pseudonocardiaceae</taxon>
        <taxon>Pseudonocardia</taxon>
    </lineage>
</organism>
<evidence type="ECO:0000313" key="4">
    <source>
        <dbReference type="Proteomes" id="UP001165283"/>
    </source>
</evidence>
<keyword evidence="2" id="KW-0472">Membrane</keyword>
<evidence type="ECO:0000313" key="3">
    <source>
        <dbReference type="EMBL" id="MCO1654330.1"/>
    </source>
</evidence>
<dbReference type="Proteomes" id="UP001165283">
    <property type="component" value="Unassembled WGS sequence"/>
</dbReference>
<reference evidence="3" key="1">
    <citation type="submission" date="2021-04" db="EMBL/GenBank/DDBJ databases">
        <title>Pseudonocardia sp. nov., isolated from sandy soil of mangrove forest.</title>
        <authorList>
            <person name="Zan Z."/>
            <person name="Huang R."/>
            <person name="Liu W."/>
        </authorList>
    </citation>
    <scope>NUCLEOTIDE SEQUENCE</scope>
    <source>
        <strain evidence="3">S2-4</strain>
    </source>
</reference>
<name>A0ABT0ZUC4_9PSEU</name>